<comment type="caution">
    <text evidence="1">The sequence shown here is derived from an EMBL/GenBank/DDBJ whole genome shotgun (WGS) entry which is preliminary data.</text>
</comment>
<dbReference type="EMBL" id="BARU01031551">
    <property type="protein sequence ID" value="GAH62218.1"/>
    <property type="molecule type" value="Genomic_DNA"/>
</dbReference>
<reference evidence="1" key="1">
    <citation type="journal article" date="2014" name="Front. Microbiol.">
        <title>High frequency of phylogenetically diverse reductive dehalogenase-homologous genes in deep subseafloor sedimentary metagenomes.</title>
        <authorList>
            <person name="Kawai M."/>
            <person name="Futagami T."/>
            <person name="Toyoda A."/>
            <person name="Takaki Y."/>
            <person name="Nishi S."/>
            <person name="Hori S."/>
            <person name="Arai W."/>
            <person name="Tsubouchi T."/>
            <person name="Morono Y."/>
            <person name="Uchiyama I."/>
            <person name="Ito T."/>
            <person name="Fujiyama A."/>
            <person name="Inagaki F."/>
            <person name="Takami H."/>
        </authorList>
    </citation>
    <scope>NUCLEOTIDE SEQUENCE</scope>
    <source>
        <strain evidence="1">Expedition CK06-06</strain>
    </source>
</reference>
<dbReference type="PANTHER" id="PTHR46638">
    <property type="entry name" value="CORRINOID ADENOSYLTRANSFERASE"/>
    <property type="match status" value="1"/>
</dbReference>
<dbReference type="AlphaFoldDB" id="X1IXE9"/>
<evidence type="ECO:0000313" key="1">
    <source>
        <dbReference type="EMBL" id="GAH62218.1"/>
    </source>
</evidence>
<dbReference type="GO" id="GO:0005524">
    <property type="term" value="F:ATP binding"/>
    <property type="evidence" value="ECO:0007669"/>
    <property type="project" value="InterPro"/>
</dbReference>
<feature type="non-terminal residue" evidence="1">
    <location>
        <position position="232"/>
    </location>
</feature>
<dbReference type="InterPro" id="IPR003724">
    <property type="entry name" value="CblAdoTrfase_CobA"/>
</dbReference>
<sequence length="232" mass="25807">MLKQGLVQVYTGKGREMNLAHIGLSLRATGQNLRTFVMGLLPHPFMETEDRALSFLKPNIVVERLPLGHIPSDEDLHERDRDTISESFEHIQEIVYGGAFDIIILEDINKVVDMGIIPVSTIIDLIKKKPANVELVLTGRNARGEIIEQADLVTEMIEHKREEGSWRIDGSNQEGCAGVITGNGKGKSTYCLGRAMLFAANGIRSSVLQFIKSPRAYGEIIAIERFPNLEIK</sequence>
<dbReference type="GO" id="GO:0008817">
    <property type="term" value="F:corrinoid adenosyltransferase activity"/>
    <property type="evidence" value="ECO:0007669"/>
    <property type="project" value="InterPro"/>
</dbReference>
<accession>X1IXE9</accession>
<dbReference type="InterPro" id="IPR027417">
    <property type="entry name" value="P-loop_NTPase"/>
</dbReference>
<dbReference type="Gene3D" id="3.40.50.300">
    <property type="entry name" value="P-loop containing nucleotide triphosphate hydrolases"/>
    <property type="match status" value="2"/>
</dbReference>
<dbReference type="GO" id="GO:0009236">
    <property type="term" value="P:cobalamin biosynthetic process"/>
    <property type="evidence" value="ECO:0007669"/>
    <property type="project" value="InterPro"/>
</dbReference>
<evidence type="ECO:0008006" key="2">
    <source>
        <dbReference type="Google" id="ProtNLM"/>
    </source>
</evidence>
<dbReference type="SUPFAM" id="SSF52540">
    <property type="entry name" value="P-loop containing nucleoside triphosphate hydrolases"/>
    <property type="match status" value="2"/>
</dbReference>
<protein>
    <recommendedName>
        <fullName evidence="2">Cob(I)yrinic acid a,c-diamide adenosyltransferase</fullName>
    </recommendedName>
</protein>
<organism evidence="1">
    <name type="scientific">marine sediment metagenome</name>
    <dbReference type="NCBI Taxonomy" id="412755"/>
    <lineage>
        <taxon>unclassified sequences</taxon>
        <taxon>metagenomes</taxon>
        <taxon>ecological metagenomes</taxon>
    </lineage>
</organism>
<name>X1IXE9_9ZZZZ</name>
<dbReference type="Pfam" id="PF02572">
    <property type="entry name" value="CobA_CobO_BtuR"/>
    <property type="match status" value="2"/>
</dbReference>
<proteinExistence type="predicted"/>
<dbReference type="PANTHER" id="PTHR46638:SF1">
    <property type="entry name" value="CORRINOID ADENOSYLTRANSFERASE"/>
    <property type="match status" value="1"/>
</dbReference>
<gene>
    <name evidence="1" type="ORF">S03H2_49891</name>
</gene>